<name>A0ABY8IQK3_9HYPH</name>
<sequence length="66" mass="7079">MTHPPSPPDIAAIEQRFHDAGVVPPADRAAGTYAVAGRLLAALHWLRQPRTAAAEPAHVYSLVEKD</sequence>
<evidence type="ECO:0000313" key="1">
    <source>
        <dbReference type="EMBL" id="WFS25993.1"/>
    </source>
</evidence>
<keyword evidence="1" id="KW-0614">Plasmid</keyword>
<evidence type="ECO:0000313" key="2">
    <source>
        <dbReference type="Proteomes" id="UP000318939"/>
    </source>
</evidence>
<dbReference type="EMBL" id="CP117268">
    <property type="protein sequence ID" value="WFS25993.1"/>
    <property type="molecule type" value="Genomic_DNA"/>
</dbReference>
<reference evidence="1 2" key="2">
    <citation type="journal article" date="2023" name="MicrobiologyOpen">
        <title>Genomics of the tumorigenes clade of the family Rhizobiaceae and description of Rhizobium rhododendri sp. nov.</title>
        <authorList>
            <person name="Kuzmanovic N."/>
            <person name="diCenzo G.C."/>
            <person name="Bunk B."/>
            <person name="Sproeer C."/>
            <person name="Fruehling A."/>
            <person name="Neumann-Schaal M."/>
            <person name="Overmann J."/>
            <person name="Smalla K."/>
        </authorList>
    </citation>
    <scope>NUCLEOTIDE SEQUENCE [LARGE SCALE GENOMIC DNA]</scope>
    <source>
        <strain evidence="2">rho-6.2</strain>
        <plasmid evidence="1 2">unnamed1</plasmid>
    </source>
</reference>
<keyword evidence="2" id="KW-1185">Reference proteome</keyword>
<dbReference type="RefSeq" id="WP_142831218.1">
    <property type="nucleotide sequence ID" value="NZ_CP117268.1"/>
</dbReference>
<geneLocation type="plasmid" evidence="1 2">
    <name>unnamed1</name>
</geneLocation>
<evidence type="ECO:0008006" key="3">
    <source>
        <dbReference type="Google" id="ProtNLM"/>
    </source>
</evidence>
<protein>
    <recommendedName>
        <fullName evidence="3">Aminoglycoside phosphotransferase</fullName>
    </recommendedName>
</protein>
<accession>A0ABY8IQK3</accession>
<proteinExistence type="predicted"/>
<dbReference type="Proteomes" id="UP000318939">
    <property type="component" value="Plasmid unnamed1"/>
</dbReference>
<gene>
    <name evidence="1" type="ORF">PR018_21005</name>
</gene>
<reference evidence="1 2" key="1">
    <citation type="journal article" date="2019" name="Phytopathology">
        <title>A Novel Group of Rhizobium tumorigenes-Like Agrobacteria Associated with Crown Gall Disease of Rhododendron and Blueberry.</title>
        <authorList>
            <person name="Kuzmanovic N."/>
            <person name="Behrens P."/>
            <person name="Idczak E."/>
            <person name="Wagner S."/>
            <person name="Gotz M."/>
            <person name="Sproer C."/>
            <person name="Bunk B."/>
            <person name="Overmann J."/>
            <person name="Smalla K."/>
        </authorList>
    </citation>
    <scope>NUCLEOTIDE SEQUENCE [LARGE SCALE GENOMIC DNA]</scope>
    <source>
        <strain evidence="2">rho-6.2</strain>
    </source>
</reference>
<organism evidence="1 2">
    <name type="scientific">Rhizobium rhododendri</name>
    <dbReference type="NCBI Taxonomy" id="2506430"/>
    <lineage>
        <taxon>Bacteria</taxon>
        <taxon>Pseudomonadati</taxon>
        <taxon>Pseudomonadota</taxon>
        <taxon>Alphaproteobacteria</taxon>
        <taxon>Hyphomicrobiales</taxon>
        <taxon>Rhizobiaceae</taxon>
        <taxon>Rhizobium/Agrobacterium group</taxon>
        <taxon>Rhizobium</taxon>
    </lineage>
</organism>